<comment type="similarity">
    <text evidence="1">Belongs to the peptidase C13 family.</text>
</comment>
<feature type="active site" description="Nucleophile" evidence="2">
    <location>
        <position position="187"/>
    </location>
</feature>
<proteinExistence type="inferred from homology"/>
<dbReference type="Proteomes" id="UP000614601">
    <property type="component" value="Unassembled WGS sequence"/>
</dbReference>
<dbReference type="PIRSF" id="PIRSF019663">
    <property type="entry name" value="Legumain"/>
    <property type="match status" value="1"/>
</dbReference>
<dbReference type="Proteomes" id="UP000783686">
    <property type="component" value="Unassembled WGS sequence"/>
</dbReference>
<dbReference type="Gene3D" id="1.10.132.130">
    <property type="match status" value="1"/>
</dbReference>
<evidence type="ECO:0000256" key="2">
    <source>
        <dbReference type="PIRSR" id="PIRSR019663-1"/>
    </source>
</evidence>
<dbReference type="InterPro" id="IPR046427">
    <property type="entry name" value="Legumain_prodom_sf"/>
</dbReference>
<evidence type="ECO:0000256" key="3">
    <source>
        <dbReference type="SAM" id="SignalP"/>
    </source>
</evidence>
<sequence length="406" mass="46646">MKHLVLLVALLVVAEPNAIRQFLDSKEDGGELYAVLVAGAAGFKNLFSETNVCLVYHILRKHGVKDENIITFAEDLAVNDPRNPWQGELRPQPNDTDVYPGCKITYREKDLSIENFERVLLGNDTTNGPILQSTSKDRVFMYHTSHGNEYSLQFGNDSLTTSKLQEILSSMQEKKKYKEMFYQVEACYSGSMFSDWLTPEYKILAFTAASPTEEAQAIGYFANHHYFLISAMYSCHMQHFMEQKDLTIHALNEQYEYIKNNYDYSTVSRYGNLEIGKEKASGYEGTVVQDYGIIEPYSCESNPLIMQEADLYALEHKIAAAEASRDTNTFTLLTKEMQKLHDLRHNTNRKIESFVNKVTAQDGFELYNRERATLSNLDCYEQLGLTFHKHCYPEHQVMKFMLNVYA</sequence>
<feature type="chain" id="PRO_5036408553" description="Legumain" evidence="3">
    <location>
        <begin position="19"/>
        <end position="406"/>
    </location>
</feature>
<dbReference type="InterPro" id="IPR001096">
    <property type="entry name" value="Peptidase_C13"/>
</dbReference>
<evidence type="ECO:0000313" key="4">
    <source>
        <dbReference type="EMBL" id="CAD5231015.1"/>
    </source>
</evidence>
<evidence type="ECO:0008006" key="6">
    <source>
        <dbReference type="Google" id="ProtNLM"/>
    </source>
</evidence>
<comment type="caution">
    <text evidence="4">The sequence shown here is derived from an EMBL/GenBank/DDBJ whole genome shotgun (WGS) entry which is preliminary data.</text>
</comment>
<gene>
    <name evidence="4" type="ORF">BOKJ2_LOCUS14430</name>
</gene>
<name>A0A811LVH1_9BILA</name>
<dbReference type="Gene3D" id="3.40.50.1460">
    <property type="match status" value="1"/>
</dbReference>
<dbReference type="PRINTS" id="PR00776">
    <property type="entry name" value="HEMOGLOBNASE"/>
</dbReference>
<dbReference type="OrthoDB" id="192611at2759"/>
<dbReference type="GO" id="GO:0006624">
    <property type="term" value="P:vacuolar protein processing"/>
    <property type="evidence" value="ECO:0007669"/>
    <property type="project" value="TreeGrafter"/>
</dbReference>
<organism evidence="4 5">
    <name type="scientific">Bursaphelenchus okinawaensis</name>
    <dbReference type="NCBI Taxonomy" id="465554"/>
    <lineage>
        <taxon>Eukaryota</taxon>
        <taxon>Metazoa</taxon>
        <taxon>Ecdysozoa</taxon>
        <taxon>Nematoda</taxon>
        <taxon>Chromadorea</taxon>
        <taxon>Rhabditida</taxon>
        <taxon>Tylenchina</taxon>
        <taxon>Tylenchomorpha</taxon>
        <taxon>Aphelenchoidea</taxon>
        <taxon>Aphelenchoididae</taxon>
        <taxon>Bursaphelenchus</taxon>
    </lineage>
</organism>
<keyword evidence="5" id="KW-1185">Reference proteome</keyword>
<dbReference type="EMBL" id="CAJFDH010000006">
    <property type="protein sequence ID" value="CAD5231015.1"/>
    <property type="molecule type" value="Genomic_DNA"/>
</dbReference>
<dbReference type="GO" id="GO:0004197">
    <property type="term" value="F:cysteine-type endopeptidase activity"/>
    <property type="evidence" value="ECO:0007669"/>
    <property type="project" value="TreeGrafter"/>
</dbReference>
<feature type="active site" evidence="2">
    <location>
        <position position="146"/>
    </location>
</feature>
<dbReference type="AlphaFoldDB" id="A0A811LVH1"/>
<accession>A0A811LVH1</accession>
<reference evidence="4" key="1">
    <citation type="submission" date="2020-09" db="EMBL/GenBank/DDBJ databases">
        <authorList>
            <person name="Kikuchi T."/>
        </authorList>
    </citation>
    <scope>NUCLEOTIDE SEQUENCE</scope>
    <source>
        <strain evidence="4">SH1</strain>
    </source>
</reference>
<dbReference type="PANTHER" id="PTHR12000">
    <property type="entry name" value="HEMOGLOBINASE FAMILY MEMBER"/>
    <property type="match status" value="1"/>
</dbReference>
<dbReference type="Pfam" id="PF01650">
    <property type="entry name" value="Peptidase_C13"/>
    <property type="match status" value="1"/>
</dbReference>
<evidence type="ECO:0000256" key="1">
    <source>
        <dbReference type="ARBA" id="ARBA00009941"/>
    </source>
</evidence>
<dbReference type="PANTHER" id="PTHR12000:SF42">
    <property type="entry name" value="LEGUMAIN"/>
    <property type="match status" value="1"/>
</dbReference>
<feature type="signal peptide" evidence="3">
    <location>
        <begin position="1"/>
        <end position="18"/>
    </location>
</feature>
<protein>
    <recommendedName>
        <fullName evidence="6">Legumain</fullName>
    </recommendedName>
</protein>
<dbReference type="GO" id="GO:0051603">
    <property type="term" value="P:proteolysis involved in protein catabolic process"/>
    <property type="evidence" value="ECO:0007669"/>
    <property type="project" value="TreeGrafter"/>
</dbReference>
<evidence type="ECO:0000313" key="5">
    <source>
        <dbReference type="Proteomes" id="UP000614601"/>
    </source>
</evidence>
<dbReference type="EMBL" id="CAJFCW020000006">
    <property type="protein sequence ID" value="CAG9128302.1"/>
    <property type="molecule type" value="Genomic_DNA"/>
</dbReference>
<dbReference type="GO" id="GO:0005773">
    <property type="term" value="C:vacuole"/>
    <property type="evidence" value="ECO:0007669"/>
    <property type="project" value="GOC"/>
</dbReference>
<keyword evidence="3" id="KW-0732">Signal</keyword>